<dbReference type="RefSeq" id="WP_126018984.1">
    <property type="nucleotide sequence ID" value="NZ_RXFT01000001.1"/>
</dbReference>
<comment type="caution">
    <text evidence="1">The sequence shown here is derived from an EMBL/GenBank/DDBJ whole genome shotgun (WGS) entry which is preliminary data.</text>
</comment>
<evidence type="ECO:0000313" key="2">
    <source>
        <dbReference type="Proteomes" id="UP000281118"/>
    </source>
</evidence>
<dbReference type="SUPFAM" id="SSF46955">
    <property type="entry name" value="Putative DNA-binding domain"/>
    <property type="match status" value="1"/>
</dbReference>
<protein>
    <submittedName>
        <fullName evidence="1">AlpA family phage regulatory protein</fullName>
    </submittedName>
</protein>
<dbReference type="InterPro" id="IPR009061">
    <property type="entry name" value="DNA-bd_dom_put_sf"/>
</dbReference>
<dbReference type="OrthoDB" id="5298532at2"/>
<organism evidence="1 2">
    <name type="scientific">Variovorax guangxiensis</name>
    <dbReference type="NCBI Taxonomy" id="1775474"/>
    <lineage>
        <taxon>Bacteria</taxon>
        <taxon>Pseudomonadati</taxon>
        <taxon>Pseudomonadota</taxon>
        <taxon>Betaproteobacteria</taxon>
        <taxon>Burkholderiales</taxon>
        <taxon>Comamonadaceae</taxon>
        <taxon>Variovorax</taxon>
    </lineage>
</organism>
<dbReference type="AlphaFoldDB" id="A0A3S1EXI7"/>
<sequence>MSQRIIRVADLATTKGKAGMLPVSPQTIWRWVREGKFPKPFKLGDSVTVWNASEVEAFIAKRAGGAPQ</sequence>
<accession>A0A3S1EXI7</accession>
<dbReference type="Gene3D" id="1.10.238.160">
    <property type="match status" value="1"/>
</dbReference>
<evidence type="ECO:0000313" key="1">
    <source>
        <dbReference type="EMBL" id="RUR65879.1"/>
    </source>
</evidence>
<reference evidence="1 2" key="1">
    <citation type="submission" date="2018-12" db="EMBL/GenBank/DDBJ databases">
        <title>The genome sequences of Variovorax guangxiensis DSM 27352.</title>
        <authorList>
            <person name="Gao J."/>
            <person name="Sun J."/>
        </authorList>
    </citation>
    <scope>NUCLEOTIDE SEQUENCE [LARGE SCALE GENOMIC DNA]</scope>
    <source>
        <strain evidence="1 2">DSM 27352</strain>
    </source>
</reference>
<name>A0A3S1EXI7_9BURK</name>
<gene>
    <name evidence="1" type="ORF">EJP67_02270</name>
</gene>
<dbReference type="Proteomes" id="UP000281118">
    <property type="component" value="Unassembled WGS sequence"/>
</dbReference>
<proteinExistence type="predicted"/>
<dbReference type="Pfam" id="PF05930">
    <property type="entry name" value="Phage_AlpA"/>
    <property type="match status" value="1"/>
</dbReference>
<dbReference type="EMBL" id="RXFT01000001">
    <property type="protein sequence ID" value="RUR65879.1"/>
    <property type="molecule type" value="Genomic_DNA"/>
</dbReference>
<dbReference type="InterPro" id="IPR010260">
    <property type="entry name" value="AlpA"/>
</dbReference>